<dbReference type="Pfam" id="PF13930">
    <property type="entry name" value="Endonuclea_NS_2"/>
    <property type="match status" value="1"/>
</dbReference>
<reference evidence="2 3" key="1">
    <citation type="submission" date="2023-06" db="EMBL/GenBank/DDBJ databases">
        <title>A potential novel species of Streptococcus isolated from human milk sample.</title>
        <authorList>
            <person name="Nguyen H.V."/>
            <person name="Trinh A.T.V."/>
            <person name="Hoang A.T.L."/>
            <person name="Bui L.N.H."/>
            <person name="Tran Q.T.L."/>
            <person name="Trinh T."/>
        </authorList>
    </citation>
    <scope>NUCLEOTIDE SEQUENCE [LARGE SCALE GENOMIC DNA]</scope>
    <source>
        <strain evidence="2 3">VTCC 12812</strain>
    </source>
</reference>
<evidence type="ECO:0000259" key="1">
    <source>
        <dbReference type="Pfam" id="PF13930"/>
    </source>
</evidence>
<dbReference type="EMBL" id="JASUZV010000006">
    <property type="protein sequence ID" value="MDL5043562.1"/>
    <property type="molecule type" value="Genomic_DNA"/>
</dbReference>
<feature type="domain" description="Type VII secretion system protein EssD-like" evidence="1">
    <location>
        <begin position="166"/>
        <end position="291"/>
    </location>
</feature>
<dbReference type="Gene3D" id="3.40.570.10">
    <property type="entry name" value="Extracellular Endonuclease, subunit A"/>
    <property type="match status" value="1"/>
</dbReference>
<dbReference type="RefSeq" id="WP_285955925.1">
    <property type="nucleotide sequence ID" value="NZ_JASUZV010000006.1"/>
</dbReference>
<keyword evidence="2" id="KW-0255">Endonuclease</keyword>
<keyword evidence="2" id="KW-0378">Hydrolase</keyword>
<keyword evidence="3" id="KW-1185">Reference proteome</keyword>
<organism evidence="2 3">
    <name type="scientific">Streptococcus raffinosi</name>
    <dbReference type="NCBI Taxonomy" id="3053355"/>
    <lineage>
        <taxon>Bacteria</taxon>
        <taxon>Bacillati</taxon>
        <taxon>Bacillota</taxon>
        <taxon>Bacilli</taxon>
        <taxon>Lactobacillales</taxon>
        <taxon>Streptococcaceae</taxon>
        <taxon>Streptococcus</taxon>
    </lineage>
</organism>
<evidence type="ECO:0000313" key="2">
    <source>
        <dbReference type="EMBL" id="MDL5043562.1"/>
    </source>
</evidence>
<sequence length="300" mass="32332">MARVGTRGAGLSKDIALSVKNKLTHLGANVSDDLARLSGKVEDAFAYADGAVSKNIGKHNARFYQSNGGNWDEVASGILGGSGAGRKATAEFSDDASQALAKHGDEVSQALKETGEQAGKHANAEFCGEASVNTNEGRGGLDNKIVNSDKIIRDGSHFDELGNLKPNVKYQSGEFEYLYQTDDIGRVTEWDAPKLNMTERDTRLSHDSNTPGKLPGDHAGHLAGDRFGGSPEIDNLVSQLSGVNLSDYTKLENQWAKALKAGKDVSVNVKVNYVRDALRPDSFDVRYTIDGFPFSRRIKN</sequence>
<dbReference type="InterPro" id="IPR044927">
    <property type="entry name" value="Endonuclea_NS_2"/>
</dbReference>
<protein>
    <submittedName>
        <fullName evidence="2">DNA/RNA non-specific endonuclease</fullName>
    </submittedName>
</protein>
<proteinExistence type="predicted"/>
<gene>
    <name evidence="2" type="ORF">QRD39_05485</name>
</gene>
<accession>A0ABT7LSD8</accession>
<comment type="caution">
    <text evidence="2">The sequence shown here is derived from an EMBL/GenBank/DDBJ whole genome shotgun (WGS) entry which is preliminary data.</text>
</comment>
<dbReference type="InterPro" id="IPR044929">
    <property type="entry name" value="DNA/RNA_non-sp_Endonuclease_sf"/>
</dbReference>
<name>A0ABT7LSD8_9STRE</name>
<dbReference type="GO" id="GO:0004519">
    <property type="term" value="F:endonuclease activity"/>
    <property type="evidence" value="ECO:0007669"/>
    <property type="project" value="UniProtKB-KW"/>
</dbReference>
<evidence type="ECO:0000313" key="3">
    <source>
        <dbReference type="Proteomes" id="UP001529255"/>
    </source>
</evidence>
<dbReference type="Proteomes" id="UP001529255">
    <property type="component" value="Unassembled WGS sequence"/>
</dbReference>
<keyword evidence="2" id="KW-0540">Nuclease</keyword>